<evidence type="ECO:0000313" key="9">
    <source>
        <dbReference type="Proteomes" id="UP000317365"/>
    </source>
</evidence>
<keyword evidence="6" id="KW-0464">Manganese</keyword>
<gene>
    <name evidence="8" type="ORF">EXZ61_13385</name>
</gene>
<comment type="cofactor">
    <cofactor evidence="1">
        <name>Mn(2+)</name>
        <dbReference type="ChEBI" id="CHEBI:29035"/>
    </cofactor>
</comment>
<dbReference type="PROSITE" id="PS51462">
    <property type="entry name" value="NUDIX"/>
    <property type="match status" value="1"/>
</dbReference>
<dbReference type="RefSeq" id="WP_142812239.1">
    <property type="nucleotide sequence ID" value="NZ_CP036282.1"/>
</dbReference>
<evidence type="ECO:0000256" key="2">
    <source>
        <dbReference type="ARBA" id="ARBA00001946"/>
    </source>
</evidence>
<sequence length="293" mass="32236">MTLNSSEAPSQAPVRHAASVVLLRDGTQGLEVFLMRRSEQSDVMGGAYVFPGGKLDAQDEALAASGLLDQASLALHQTLGETSTPESVAAGLFVAALRETYEEAGILFSTSSERPEQAEALAQLRGTPFATMLQTQRLTLHTRAVHPWSRWITPALSPLMSKRFDTRFFVAAVPHTQTARHDNFETTQSVWLAPRTALEQYWDGQIALAPPQIMGLAHLARHAHVASVLQEAQQRRPPTILPQVFEEDGLRFMCYPGDARHDLPHKAIPGPTRLCIRKGRFEPSSGFEGFFSD</sequence>
<dbReference type="InterPro" id="IPR000086">
    <property type="entry name" value="NUDIX_hydrolase_dom"/>
</dbReference>
<dbReference type="InterPro" id="IPR015797">
    <property type="entry name" value="NUDIX_hydrolase-like_dom_sf"/>
</dbReference>
<dbReference type="PANTHER" id="PTHR12318:SF0">
    <property type="entry name" value="ACYL-COENZYME A DIPHOSPHATASE NUDT19"/>
    <property type="match status" value="1"/>
</dbReference>
<dbReference type="GO" id="GO:0046872">
    <property type="term" value="F:metal ion binding"/>
    <property type="evidence" value="ECO:0007669"/>
    <property type="project" value="UniProtKB-KW"/>
</dbReference>
<keyword evidence="5" id="KW-0460">Magnesium</keyword>
<name>A0A515EQZ3_9BURK</name>
<dbReference type="KEGG" id="rhg:EXZ61_13385"/>
<evidence type="ECO:0000256" key="4">
    <source>
        <dbReference type="ARBA" id="ARBA00022801"/>
    </source>
</evidence>
<dbReference type="InterPro" id="IPR039121">
    <property type="entry name" value="NUDT19"/>
</dbReference>
<evidence type="ECO:0000259" key="7">
    <source>
        <dbReference type="PROSITE" id="PS51462"/>
    </source>
</evidence>
<organism evidence="8 9">
    <name type="scientific">Rhodoferax aquaticus</name>
    <dbReference type="NCBI Taxonomy" id="2527691"/>
    <lineage>
        <taxon>Bacteria</taxon>
        <taxon>Pseudomonadati</taxon>
        <taxon>Pseudomonadota</taxon>
        <taxon>Betaproteobacteria</taxon>
        <taxon>Burkholderiales</taxon>
        <taxon>Comamonadaceae</taxon>
        <taxon>Rhodoferax</taxon>
    </lineage>
</organism>
<evidence type="ECO:0000313" key="8">
    <source>
        <dbReference type="EMBL" id="QDL55079.1"/>
    </source>
</evidence>
<evidence type="ECO:0000256" key="6">
    <source>
        <dbReference type="ARBA" id="ARBA00023211"/>
    </source>
</evidence>
<evidence type="ECO:0000256" key="5">
    <source>
        <dbReference type="ARBA" id="ARBA00022842"/>
    </source>
</evidence>
<keyword evidence="4 8" id="KW-0378">Hydrolase</keyword>
<dbReference type="SUPFAM" id="SSF55811">
    <property type="entry name" value="Nudix"/>
    <property type="match status" value="1"/>
</dbReference>
<reference evidence="9" key="1">
    <citation type="submission" date="2019-02" db="EMBL/GenBank/DDBJ databases">
        <title>Complete genome sequence of Rhodoferax sp. Gr-4.</title>
        <authorList>
            <person name="Jin L."/>
        </authorList>
    </citation>
    <scope>NUCLEOTIDE SEQUENCE [LARGE SCALE GENOMIC DNA]</scope>
    <source>
        <strain evidence="9">Gr-4</strain>
    </source>
</reference>
<dbReference type="AlphaFoldDB" id="A0A515EQZ3"/>
<proteinExistence type="predicted"/>
<keyword evidence="9" id="KW-1185">Reference proteome</keyword>
<dbReference type="Gene3D" id="3.90.79.10">
    <property type="entry name" value="Nucleoside Triphosphate Pyrophosphohydrolase"/>
    <property type="match status" value="1"/>
</dbReference>
<dbReference type="EMBL" id="CP036282">
    <property type="protein sequence ID" value="QDL55079.1"/>
    <property type="molecule type" value="Genomic_DNA"/>
</dbReference>
<dbReference type="CDD" id="cd18870">
    <property type="entry name" value="NUDIX_AcylCoAdiphos_Nudt19"/>
    <property type="match status" value="1"/>
</dbReference>
<dbReference type="Proteomes" id="UP000317365">
    <property type="component" value="Chromosome"/>
</dbReference>
<dbReference type="GO" id="GO:0016818">
    <property type="term" value="F:hydrolase activity, acting on acid anhydrides, in phosphorus-containing anhydrides"/>
    <property type="evidence" value="ECO:0007669"/>
    <property type="project" value="InterPro"/>
</dbReference>
<evidence type="ECO:0000256" key="1">
    <source>
        <dbReference type="ARBA" id="ARBA00001936"/>
    </source>
</evidence>
<evidence type="ECO:0000256" key="3">
    <source>
        <dbReference type="ARBA" id="ARBA00022723"/>
    </source>
</evidence>
<comment type="cofactor">
    <cofactor evidence="2">
        <name>Mg(2+)</name>
        <dbReference type="ChEBI" id="CHEBI:18420"/>
    </cofactor>
</comment>
<protein>
    <submittedName>
        <fullName evidence="8">NUDIX hydrolase</fullName>
    </submittedName>
</protein>
<accession>A0A515EQZ3</accession>
<reference evidence="9" key="2">
    <citation type="journal article" date="2020" name="Int. J. Syst. Evol. Microbiol.">
        <title>Genomic insights into a novel species Rhodoferax aquaticus sp. nov., isolated from freshwater.</title>
        <authorList>
            <person name="Li T."/>
            <person name="Zhuo Y."/>
            <person name="Jin C.Z."/>
            <person name="Wu X."/>
            <person name="Ko S.R."/>
            <person name="Jin F.J."/>
            <person name="Ahn C.Y."/>
            <person name="Oh H.M."/>
            <person name="Lee H.G."/>
            <person name="Jin L."/>
        </authorList>
    </citation>
    <scope>NUCLEOTIDE SEQUENCE [LARGE SCALE GENOMIC DNA]</scope>
    <source>
        <strain evidence="9">Gr-4</strain>
    </source>
</reference>
<keyword evidence="3" id="KW-0479">Metal-binding</keyword>
<feature type="domain" description="Nudix hydrolase" evidence="7">
    <location>
        <begin position="13"/>
        <end position="214"/>
    </location>
</feature>
<dbReference type="PANTHER" id="PTHR12318">
    <property type="entry name" value="TESTOSTERONE-REGULATED PROTEIN RP2"/>
    <property type="match status" value="1"/>
</dbReference>